<accession>T0YG87</accession>
<reference evidence="1" key="1">
    <citation type="submission" date="2013-08" db="EMBL/GenBank/DDBJ databases">
        <authorList>
            <person name="Mendez C."/>
            <person name="Richter M."/>
            <person name="Ferrer M."/>
            <person name="Sanchez J."/>
        </authorList>
    </citation>
    <scope>NUCLEOTIDE SEQUENCE</scope>
</reference>
<organism evidence="1">
    <name type="scientific">mine drainage metagenome</name>
    <dbReference type="NCBI Taxonomy" id="410659"/>
    <lineage>
        <taxon>unclassified sequences</taxon>
        <taxon>metagenomes</taxon>
        <taxon>ecological metagenomes</taxon>
    </lineage>
</organism>
<gene>
    <name evidence="1" type="ORF">B1A_18697</name>
</gene>
<feature type="non-terminal residue" evidence="1">
    <location>
        <position position="1"/>
    </location>
</feature>
<protein>
    <submittedName>
        <fullName evidence="1">Uncharacterized protein</fullName>
    </submittedName>
</protein>
<reference evidence="1" key="2">
    <citation type="journal article" date="2014" name="ISME J.">
        <title>Microbial stratification in low pH oxic and suboxic macroscopic growths along an acid mine drainage.</title>
        <authorList>
            <person name="Mendez-Garcia C."/>
            <person name="Mesa V."/>
            <person name="Sprenger R.R."/>
            <person name="Richter M."/>
            <person name="Diez M.S."/>
            <person name="Solano J."/>
            <person name="Bargiela R."/>
            <person name="Golyshina O.V."/>
            <person name="Manteca A."/>
            <person name="Ramos J.L."/>
            <person name="Gallego J.R."/>
            <person name="Llorente I."/>
            <person name="Martins Dos Santos V.A."/>
            <person name="Jensen O.N."/>
            <person name="Pelaez A.I."/>
            <person name="Sanchez J."/>
            <person name="Ferrer M."/>
        </authorList>
    </citation>
    <scope>NUCLEOTIDE SEQUENCE</scope>
</reference>
<dbReference type="EMBL" id="AUZX01013799">
    <property type="protein sequence ID" value="EQD34426.1"/>
    <property type="molecule type" value="Genomic_DNA"/>
</dbReference>
<comment type="caution">
    <text evidence="1">The sequence shown here is derived from an EMBL/GenBank/DDBJ whole genome shotgun (WGS) entry which is preliminary data.</text>
</comment>
<dbReference type="AlphaFoldDB" id="T0YG87"/>
<name>T0YG87_9ZZZZ</name>
<sequence length="113" mass="12202">LYASACKVYGYGYAPDYVISQPYIAMDRAFESGNSTIINYISSHGYNNTNAYASFYRTANAFLLSLGINSTGMWIIKYNATDTKSILYAAMSRTGGVVSTAVINATNATNSAE</sequence>
<proteinExistence type="predicted"/>
<evidence type="ECO:0000313" key="1">
    <source>
        <dbReference type="EMBL" id="EQD34426.1"/>
    </source>
</evidence>